<comment type="similarity">
    <text evidence="6">Belongs to the GlnD family.</text>
</comment>
<dbReference type="PANTHER" id="PTHR47320">
    <property type="entry name" value="BIFUNCTIONAL URIDYLYLTRANSFERASE/URIDYLYL-REMOVING ENZYME"/>
    <property type="match status" value="1"/>
</dbReference>
<dbReference type="PROSITE" id="PS51671">
    <property type="entry name" value="ACT"/>
    <property type="match status" value="2"/>
</dbReference>
<feature type="domain" description="HD" evidence="8">
    <location>
        <begin position="491"/>
        <end position="613"/>
    </location>
</feature>
<keyword evidence="5 6" id="KW-0511">Multifunctional enzyme</keyword>
<dbReference type="GO" id="GO:0008081">
    <property type="term" value="F:phosphoric diester hydrolase activity"/>
    <property type="evidence" value="ECO:0007669"/>
    <property type="project" value="UniProtKB-UniRule"/>
</dbReference>
<dbReference type="Gene3D" id="1.10.3090.10">
    <property type="entry name" value="cca-adding enzyme, domain 2"/>
    <property type="match status" value="1"/>
</dbReference>
<comment type="caution">
    <text evidence="6">Lacks conserved residue(s) required for the propagation of feature annotation.</text>
</comment>
<dbReference type="SUPFAM" id="SSF81891">
    <property type="entry name" value="Poly A polymerase C-terminal region-like"/>
    <property type="match status" value="1"/>
</dbReference>
<evidence type="ECO:0000256" key="2">
    <source>
        <dbReference type="ARBA" id="ARBA00022695"/>
    </source>
</evidence>
<dbReference type="HAMAP" id="MF_00277">
    <property type="entry name" value="PII_uridylyl_transf"/>
    <property type="match status" value="1"/>
</dbReference>
<dbReference type="GO" id="GO:0008773">
    <property type="term" value="F:[protein-PII] uridylyltransferase activity"/>
    <property type="evidence" value="ECO:0007669"/>
    <property type="project" value="UniProtKB-UniRule"/>
</dbReference>
<evidence type="ECO:0000256" key="3">
    <source>
        <dbReference type="ARBA" id="ARBA00022801"/>
    </source>
</evidence>
<evidence type="ECO:0000259" key="8">
    <source>
        <dbReference type="PROSITE" id="PS51831"/>
    </source>
</evidence>
<dbReference type="InterPro" id="IPR002912">
    <property type="entry name" value="ACT_dom"/>
</dbReference>
<dbReference type="EC" id="2.7.7.59" evidence="6"/>
<dbReference type="CDD" id="cd05401">
    <property type="entry name" value="NT_GlnE_GlnD_like"/>
    <property type="match status" value="1"/>
</dbReference>
<keyword evidence="4 6" id="KW-0460">Magnesium</keyword>
<dbReference type="InterPro" id="IPR006674">
    <property type="entry name" value="HD_domain"/>
</dbReference>
<dbReference type="AlphaFoldDB" id="A0A5E6MHR9"/>
<comment type="catalytic activity">
    <reaction evidence="6">
        <text>[protein-PII]-L-tyrosine + UTP = [protein-PII]-uridylyl-L-tyrosine + diphosphate</text>
        <dbReference type="Rhea" id="RHEA:13673"/>
        <dbReference type="Rhea" id="RHEA-COMP:12147"/>
        <dbReference type="Rhea" id="RHEA-COMP:12148"/>
        <dbReference type="ChEBI" id="CHEBI:33019"/>
        <dbReference type="ChEBI" id="CHEBI:46398"/>
        <dbReference type="ChEBI" id="CHEBI:46858"/>
        <dbReference type="ChEBI" id="CHEBI:90602"/>
        <dbReference type="EC" id="2.7.7.59"/>
    </reaction>
</comment>
<evidence type="ECO:0000256" key="6">
    <source>
        <dbReference type="HAMAP-Rule" id="MF_00277"/>
    </source>
</evidence>
<protein>
    <recommendedName>
        <fullName evidence="6">Bifunctional uridylyltransferase/uridylyl-removing enzyme</fullName>
        <shortName evidence="6">UTase/UR</shortName>
    </recommendedName>
    <alternativeName>
        <fullName evidence="6">Bifunctional [protein-PII] modification enzyme</fullName>
    </alternativeName>
    <alternativeName>
        <fullName evidence="6">Bifunctional nitrogen sensor protein</fullName>
    </alternativeName>
    <domain>
        <recommendedName>
            <fullName evidence="6">[Protein-PII] uridylyltransferase</fullName>
            <shortName evidence="6">PII uridylyltransferase</shortName>
            <shortName evidence="6">UTase</shortName>
            <ecNumber evidence="6">2.7.7.59</ecNumber>
        </recommendedName>
    </domain>
    <domain>
        <recommendedName>
            <fullName evidence="6">[Protein-PII]-UMP uridylyl-removing enzyme</fullName>
            <shortName evidence="6">UR</shortName>
            <ecNumber evidence="6">3.1.4.-</ecNumber>
        </recommendedName>
    </domain>
</protein>
<dbReference type="GO" id="GO:0006808">
    <property type="term" value="P:regulation of nitrogen utilization"/>
    <property type="evidence" value="ECO:0007669"/>
    <property type="project" value="UniProtKB-UniRule"/>
</dbReference>
<dbReference type="PROSITE" id="PS51831">
    <property type="entry name" value="HD"/>
    <property type="match status" value="1"/>
</dbReference>
<evidence type="ECO:0000259" key="7">
    <source>
        <dbReference type="PROSITE" id="PS51671"/>
    </source>
</evidence>
<name>A0A5E6MHR9_9BACT</name>
<dbReference type="SUPFAM" id="SSF55021">
    <property type="entry name" value="ACT-like"/>
    <property type="match status" value="2"/>
</dbReference>
<reference evidence="9" key="1">
    <citation type="submission" date="2019-09" db="EMBL/GenBank/DDBJ databases">
        <authorList>
            <person name="Cremers G."/>
        </authorList>
    </citation>
    <scope>NUCLEOTIDE SEQUENCE [LARGE SCALE GENOMIC DNA]</scope>
    <source>
        <strain evidence="9">3B</strain>
    </source>
</reference>
<evidence type="ECO:0000256" key="4">
    <source>
        <dbReference type="ARBA" id="ARBA00022842"/>
    </source>
</evidence>
<dbReference type="CDD" id="cd04900">
    <property type="entry name" value="ACT_UUR-like_1"/>
    <property type="match status" value="1"/>
</dbReference>
<dbReference type="InterPro" id="IPR010043">
    <property type="entry name" value="UTase/UR"/>
</dbReference>
<sequence length="925" mass="105679">MLMGNPDKEILPDPVASLLRPLEKALREAERELVSGEKRIVDRAGFYRKFLRQELHALRTEHSLGEGGRTRARRQAALLTSLLRHLWRSTVERIFRTAEDLPPLLLAAVGGFGRGELCPYSDVDILFLSGACTKEEEERVVEIVQEILYTLWDIGLQVGHSTRQLEEIVGYANQDLLTKTALLEARLIAGPQALWNEFQMLFEQNCLQGREDEYVEWRMEDQRARHGKYGGTVLVQEPHVKNGCGSLRDYQNLFWVLRVREGIGSTDQLVKSGRLDSKEGKHLDQAYDFLLRVRAEMHYLEKRSSDLLTLGLQARVAGGLHYQGPNLLRRIEECMRDYYRHAHVIYQLSKLVFEDLVKVRRKSVSAGANRAGEGDIEEFPLIEGKLESPPRRWLRENPLRILKAFVLSELHGVEIGPGLAMEITRALPLLRGPLLQRKEAREMLLALLSSKGRVGRVLRSMHELGLLGRLVPEFAPLTCLVQHEFYHRYTADEHTLRCLEMLDRIWIDPDPPFSAFRPLLENVERPYLLSLAILLHDTGRAMNRRHHAEESATNAMRVAKRFRLPPRELATVVFLASNHLLMWETALRRDLEEKETIETFCRVVGTQERLDLLMVLTFVDAEGTAGSDSWSSWKELLLWRLYRAASASFGRALSGEGEPKRSKEEVAERMREQRNSEVSVEEVDAHFANLPAGYFVHCPEERIRRHLVAVHEFLVQQVVAVEPSLCPVVDWIDRSEQGYSEIVVVTWDRARVFARICGSFAALGISILRADVYSRSDGIAIDTFWVCLPQGQTAAADRYLAPFCRLLEQAFSVEEFDFSPLVEKEVERLPEWIRQAEFPTRIHFDTSSSRRFTILDLETPDRPGLLYKIASTLAASGIDVASARIATEKGAALDTFYLRKADGGKLEEDKEIERLTRRLRKAMGI</sequence>
<dbReference type="SUPFAM" id="SSF81301">
    <property type="entry name" value="Nucleotidyltransferase"/>
    <property type="match status" value="1"/>
</dbReference>
<dbReference type="EC" id="3.1.4.-" evidence="6"/>
<evidence type="ECO:0000256" key="5">
    <source>
        <dbReference type="ARBA" id="ARBA00023268"/>
    </source>
</evidence>
<comment type="domain">
    <text evidence="6">Has four distinct domains: an N-terminal nucleotidyltransferase (NT) domain responsible for UTase activity, a central HD domain that encodes UR activity, and two C-terminal ACT domains that seem to have a role in glutamine sensing.</text>
</comment>
<dbReference type="Proteomes" id="UP000381693">
    <property type="component" value="Unassembled WGS sequence"/>
</dbReference>
<comment type="activity regulation">
    <text evidence="6">Uridylyltransferase (UTase) activity is inhibited by glutamine, while glutamine activates uridylyl-removing (UR) activity.</text>
</comment>
<gene>
    <name evidence="6 9" type="primary">glnD</name>
    <name evidence="9" type="ORF">MAMC_01598</name>
</gene>
<accession>A0A5E6MHR9</accession>
<comment type="caution">
    <text evidence="9">The sequence shown here is derived from an EMBL/GenBank/DDBJ whole genome shotgun (WGS) entry which is preliminary data.</text>
</comment>
<dbReference type="EMBL" id="CABFUZ020000162">
    <property type="protein sequence ID" value="VVM07438.1"/>
    <property type="molecule type" value="Genomic_DNA"/>
</dbReference>
<dbReference type="PANTHER" id="PTHR47320:SF1">
    <property type="entry name" value="BIFUNCTIONAL URIDYLYLTRANSFERASE_URIDYLYL-REMOVING ENZYME"/>
    <property type="match status" value="1"/>
</dbReference>
<dbReference type="InterPro" id="IPR045865">
    <property type="entry name" value="ACT-like_dom_sf"/>
</dbReference>
<dbReference type="SUPFAM" id="SSF81593">
    <property type="entry name" value="Nucleotidyltransferase substrate binding subunit/domain"/>
    <property type="match status" value="1"/>
</dbReference>
<dbReference type="CDD" id="cd04899">
    <property type="entry name" value="ACT_ACR-UUR-like_2"/>
    <property type="match status" value="1"/>
</dbReference>
<keyword evidence="3 6" id="KW-0378">Hydrolase</keyword>
<feature type="domain" description="ACT" evidence="7">
    <location>
        <begin position="741"/>
        <end position="818"/>
    </location>
</feature>
<evidence type="ECO:0000313" key="9">
    <source>
        <dbReference type="EMBL" id="VVM07438.1"/>
    </source>
</evidence>
<feature type="domain" description="ACT" evidence="7">
    <location>
        <begin position="854"/>
        <end position="925"/>
    </location>
</feature>
<comment type="catalytic activity">
    <reaction evidence="6">
        <text>[protein-PII]-uridylyl-L-tyrosine + H2O = [protein-PII]-L-tyrosine + UMP + H(+)</text>
        <dbReference type="Rhea" id="RHEA:48600"/>
        <dbReference type="Rhea" id="RHEA-COMP:12147"/>
        <dbReference type="Rhea" id="RHEA-COMP:12148"/>
        <dbReference type="ChEBI" id="CHEBI:15377"/>
        <dbReference type="ChEBI" id="CHEBI:15378"/>
        <dbReference type="ChEBI" id="CHEBI:46858"/>
        <dbReference type="ChEBI" id="CHEBI:57865"/>
        <dbReference type="ChEBI" id="CHEBI:90602"/>
    </reaction>
</comment>
<keyword evidence="1 6" id="KW-0808">Transferase</keyword>
<feature type="region of interest" description="Uridylyltransferase" evidence="6">
    <location>
        <begin position="1"/>
        <end position="373"/>
    </location>
</feature>
<comment type="function">
    <text evidence="6">Modifies, by uridylylation and deuridylylation, the PII regulatory proteins (GlnB and homologs), in response to the nitrogen status of the cell that GlnD senses through the glutamine level. Under low glutamine levels, catalyzes the conversion of the PII proteins and UTP to PII-UMP and PPi, while under higher glutamine levels, GlnD hydrolyzes PII-UMP to PII and UMP (deuridylylation). Thus, controls uridylylation state and activity of the PII proteins, and plays an important role in the regulation of nitrogen metabolism.</text>
</comment>
<evidence type="ECO:0000256" key="1">
    <source>
        <dbReference type="ARBA" id="ARBA00022679"/>
    </source>
</evidence>
<dbReference type="PIRSF" id="PIRSF006288">
    <property type="entry name" value="PII_uridyltransf"/>
    <property type="match status" value="1"/>
</dbReference>
<comment type="cofactor">
    <cofactor evidence="6">
        <name>Mg(2+)</name>
        <dbReference type="ChEBI" id="CHEBI:18420"/>
    </cofactor>
</comment>
<dbReference type="InterPro" id="IPR043519">
    <property type="entry name" value="NT_sf"/>
</dbReference>
<keyword evidence="10" id="KW-1185">Reference proteome</keyword>
<dbReference type="Pfam" id="PF01966">
    <property type="entry name" value="HD"/>
    <property type="match status" value="1"/>
</dbReference>
<dbReference type="InterPro" id="IPR013546">
    <property type="entry name" value="PII_UdlTrfase/GS_AdlTrfase"/>
</dbReference>
<organism evidence="9 10">
    <name type="scientific">Methylacidimicrobium cyclopophantes</name>
    <dbReference type="NCBI Taxonomy" id="1041766"/>
    <lineage>
        <taxon>Bacteria</taxon>
        <taxon>Pseudomonadati</taxon>
        <taxon>Verrucomicrobiota</taxon>
        <taxon>Methylacidimicrobium</taxon>
    </lineage>
</organism>
<keyword evidence="2 6" id="KW-0548">Nucleotidyltransferase</keyword>
<dbReference type="Pfam" id="PF24931">
    <property type="entry name" value="ACT_ACR9_3rd"/>
    <property type="match status" value="1"/>
</dbReference>
<dbReference type="Pfam" id="PF08335">
    <property type="entry name" value="GlnD_UR_UTase"/>
    <property type="match status" value="1"/>
</dbReference>
<dbReference type="Gene3D" id="3.30.460.10">
    <property type="entry name" value="Beta Polymerase, domain 2"/>
    <property type="match status" value="1"/>
</dbReference>
<dbReference type="NCBIfam" id="TIGR01693">
    <property type="entry name" value="UTase_glnD"/>
    <property type="match status" value="1"/>
</dbReference>
<evidence type="ECO:0000313" key="10">
    <source>
        <dbReference type="Proteomes" id="UP000381693"/>
    </source>
</evidence>
<proteinExistence type="inferred from homology"/>